<dbReference type="SUPFAM" id="SSF54928">
    <property type="entry name" value="RNA-binding domain, RBD"/>
    <property type="match status" value="1"/>
</dbReference>
<dbReference type="PANTHER" id="PTHR48027">
    <property type="entry name" value="HETEROGENEOUS NUCLEAR RIBONUCLEOPROTEIN 87F-RELATED"/>
    <property type="match status" value="1"/>
</dbReference>
<dbReference type="InterPro" id="IPR012677">
    <property type="entry name" value="Nucleotide-bd_a/b_plait_sf"/>
</dbReference>
<sequence>MAKELYVGRISYEATEEDLRKLFSVSGTVTSIHLITDLKTGEFKGCGYVRMSTDAEAKDAIATLDGALLIDRSITVSIAKPQKMLAKGGGAPFRPKGPGKGAKGAPAQTGAKNPAAKAGATRKPR</sequence>
<dbReference type="InterPro" id="IPR052462">
    <property type="entry name" value="SLIRP/GR-RBP-like"/>
</dbReference>
<organism evidence="4 5">
    <name type="scientific">Geomesophilobacter sediminis</name>
    <dbReference type="NCBI Taxonomy" id="2798584"/>
    <lineage>
        <taxon>Bacteria</taxon>
        <taxon>Pseudomonadati</taxon>
        <taxon>Thermodesulfobacteriota</taxon>
        <taxon>Desulfuromonadia</taxon>
        <taxon>Geobacterales</taxon>
        <taxon>Geobacteraceae</taxon>
        <taxon>Geomesophilobacter</taxon>
    </lineage>
</organism>
<evidence type="ECO:0000313" key="5">
    <source>
        <dbReference type="Proteomes" id="UP000636888"/>
    </source>
</evidence>
<dbReference type="RefSeq" id="WP_199384582.1">
    <property type="nucleotide sequence ID" value="NZ_JAEMHM010000010.1"/>
</dbReference>
<keyword evidence="1" id="KW-0694">RNA-binding</keyword>
<evidence type="ECO:0000313" key="4">
    <source>
        <dbReference type="EMBL" id="MBJ6725691.1"/>
    </source>
</evidence>
<name>A0A8J7JEJ5_9BACT</name>
<feature type="region of interest" description="Disordered" evidence="2">
    <location>
        <begin position="84"/>
        <end position="125"/>
    </location>
</feature>
<protein>
    <submittedName>
        <fullName evidence="4">RNA-binding protein</fullName>
    </submittedName>
</protein>
<dbReference type="SMART" id="SM00360">
    <property type="entry name" value="RRM"/>
    <property type="match status" value="1"/>
</dbReference>
<dbReference type="Proteomes" id="UP000636888">
    <property type="component" value="Unassembled WGS sequence"/>
</dbReference>
<feature type="domain" description="RRM" evidence="3">
    <location>
        <begin position="3"/>
        <end position="81"/>
    </location>
</feature>
<dbReference type="EMBL" id="JAEMHM010000010">
    <property type="protein sequence ID" value="MBJ6725691.1"/>
    <property type="molecule type" value="Genomic_DNA"/>
</dbReference>
<dbReference type="Pfam" id="PF00076">
    <property type="entry name" value="RRM_1"/>
    <property type="match status" value="1"/>
</dbReference>
<keyword evidence="5" id="KW-1185">Reference proteome</keyword>
<dbReference type="InterPro" id="IPR035979">
    <property type="entry name" value="RBD_domain_sf"/>
</dbReference>
<comment type="caution">
    <text evidence="4">The sequence shown here is derived from an EMBL/GenBank/DDBJ whole genome shotgun (WGS) entry which is preliminary data.</text>
</comment>
<dbReference type="AlphaFoldDB" id="A0A8J7JEJ5"/>
<evidence type="ECO:0000259" key="3">
    <source>
        <dbReference type="PROSITE" id="PS50102"/>
    </source>
</evidence>
<dbReference type="PROSITE" id="PS50102">
    <property type="entry name" value="RRM"/>
    <property type="match status" value="1"/>
</dbReference>
<dbReference type="InterPro" id="IPR000504">
    <property type="entry name" value="RRM_dom"/>
</dbReference>
<proteinExistence type="predicted"/>
<accession>A0A8J7JEJ5</accession>
<feature type="compositionally biased region" description="Low complexity" evidence="2">
    <location>
        <begin position="103"/>
        <end position="112"/>
    </location>
</feature>
<dbReference type="GO" id="GO:0003723">
    <property type="term" value="F:RNA binding"/>
    <property type="evidence" value="ECO:0007669"/>
    <property type="project" value="UniProtKB-KW"/>
</dbReference>
<dbReference type="Gene3D" id="3.30.70.330">
    <property type="match status" value="1"/>
</dbReference>
<evidence type="ECO:0000256" key="2">
    <source>
        <dbReference type="SAM" id="MobiDB-lite"/>
    </source>
</evidence>
<reference evidence="4" key="1">
    <citation type="submission" date="2020-12" db="EMBL/GenBank/DDBJ databases">
        <title>Geomonas sp. Red875, isolated from river sediment.</title>
        <authorList>
            <person name="Xu Z."/>
            <person name="Zhang Z."/>
            <person name="Masuda Y."/>
            <person name="Itoh H."/>
            <person name="Senoo K."/>
        </authorList>
    </citation>
    <scope>NUCLEOTIDE SEQUENCE</scope>
    <source>
        <strain evidence="4">Red875</strain>
    </source>
</reference>
<gene>
    <name evidence="4" type="ORF">JFN93_13305</name>
</gene>
<evidence type="ECO:0000256" key="1">
    <source>
        <dbReference type="ARBA" id="ARBA00022884"/>
    </source>
</evidence>